<dbReference type="InterPro" id="IPR036515">
    <property type="entry name" value="Transposase_17_sf"/>
</dbReference>
<name>A0A285IXR4_9GAMM</name>
<reference evidence="3" key="1">
    <citation type="submission" date="2017-09" db="EMBL/GenBank/DDBJ databases">
        <authorList>
            <person name="Varghese N."/>
            <person name="Submissions S."/>
        </authorList>
    </citation>
    <scope>NUCLEOTIDE SEQUENCE [LARGE SCALE GENOMIC DNA]</scope>
    <source>
        <strain evidence="3">CGMCC 1.12461</strain>
    </source>
</reference>
<dbReference type="InterPro" id="IPR002686">
    <property type="entry name" value="Transposase_17"/>
</dbReference>
<feature type="domain" description="Transposase IS200-like" evidence="1">
    <location>
        <begin position="9"/>
        <end position="124"/>
    </location>
</feature>
<dbReference type="Proteomes" id="UP000219353">
    <property type="component" value="Unassembled WGS sequence"/>
</dbReference>
<dbReference type="PANTHER" id="PTHR34322">
    <property type="entry name" value="TRANSPOSASE, Y1_TNP DOMAIN-CONTAINING"/>
    <property type="match status" value="1"/>
</dbReference>
<proteinExistence type="predicted"/>
<dbReference type="GO" id="GO:0004803">
    <property type="term" value="F:transposase activity"/>
    <property type="evidence" value="ECO:0007669"/>
    <property type="project" value="InterPro"/>
</dbReference>
<dbReference type="Gene3D" id="3.30.70.1290">
    <property type="entry name" value="Transposase IS200-like"/>
    <property type="match status" value="1"/>
</dbReference>
<dbReference type="PANTHER" id="PTHR34322:SF2">
    <property type="entry name" value="TRANSPOSASE IS200-LIKE DOMAIN-CONTAINING PROTEIN"/>
    <property type="match status" value="1"/>
</dbReference>
<evidence type="ECO:0000259" key="1">
    <source>
        <dbReference type="SMART" id="SM01321"/>
    </source>
</evidence>
<evidence type="ECO:0000313" key="2">
    <source>
        <dbReference type="EMBL" id="SNY51886.1"/>
    </source>
</evidence>
<dbReference type="AlphaFoldDB" id="A0A285IXR4"/>
<organism evidence="2 3">
    <name type="scientific">Arsukibacterium tuosuense</name>
    <dbReference type="NCBI Taxonomy" id="1323745"/>
    <lineage>
        <taxon>Bacteria</taxon>
        <taxon>Pseudomonadati</taxon>
        <taxon>Pseudomonadota</taxon>
        <taxon>Gammaproteobacteria</taxon>
        <taxon>Chromatiales</taxon>
        <taxon>Chromatiaceae</taxon>
        <taxon>Arsukibacterium</taxon>
    </lineage>
</organism>
<dbReference type="EMBL" id="OBEB01000003">
    <property type="protein sequence ID" value="SNY51886.1"/>
    <property type="molecule type" value="Genomic_DNA"/>
</dbReference>
<dbReference type="SMART" id="SM01321">
    <property type="entry name" value="Y1_Tnp"/>
    <property type="match status" value="1"/>
</dbReference>
<dbReference type="OrthoDB" id="9814067at2"/>
<accession>A0A285IXR4</accession>
<evidence type="ECO:0000313" key="3">
    <source>
        <dbReference type="Proteomes" id="UP000219353"/>
    </source>
</evidence>
<dbReference type="GO" id="GO:0006313">
    <property type="term" value="P:DNA transposition"/>
    <property type="evidence" value="ECO:0007669"/>
    <property type="project" value="InterPro"/>
</dbReference>
<protein>
    <submittedName>
        <fullName evidence="2">Putative transposase</fullName>
    </submittedName>
</protein>
<keyword evidence="3" id="KW-1185">Reference proteome</keyword>
<dbReference type="GO" id="GO:0003677">
    <property type="term" value="F:DNA binding"/>
    <property type="evidence" value="ECO:0007669"/>
    <property type="project" value="InterPro"/>
</dbReference>
<dbReference type="Pfam" id="PF01797">
    <property type="entry name" value="Y1_Tnp"/>
    <property type="match status" value="1"/>
</dbReference>
<dbReference type="SUPFAM" id="SSF143422">
    <property type="entry name" value="Transposase IS200-like"/>
    <property type="match status" value="1"/>
</dbReference>
<sequence length="230" mass="27222">MTRRKRYLIANMPYHVVQRGHNRSNCFYDDTDKACYLSILERYLTVYQVQLHAFVLMSNHVHLLLTAGKEGVISHLMQNLGRDYVHYFNKRYHRVGTLWDGRFKDSLVETDQYFLACQRYIELNPVRAMLVPHPADYHWSSYHANARGIPIKVISPHHVYLNLADTPAERLENYQALFEQRFPERDLKQIRDAIKHNYPVATESFVQHITNKYNISFGRRNKGRPEKGSE</sequence>
<gene>
    <name evidence="2" type="ORF">SAMN06297280_2015</name>
</gene>